<organism evidence="2 3">
    <name type="scientific">Nonomuraea glycinis</name>
    <dbReference type="NCBI Taxonomy" id="2047744"/>
    <lineage>
        <taxon>Bacteria</taxon>
        <taxon>Bacillati</taxon>
        <taxon>Actinomycetota</taxon>
        <taxon>Actinomycetes</taxon>
        <taxon>Streptosporangiales</taxon>
        <taxon>Streptosporangiaceae</taxon>
        <taxon>Nonomuraea</taxon>
    </lineage>
</organism>
<keyword evidence="1" id="KW-1277">Toxin-antitoxin system</keyword>
<sequence length="95" mass="10591">MVPWLGRKVDIVSLNIKNPETHRLVQELASLTGESQTAAVTAAVRERLERVRHLRSAGLADRLLAIGRDTAPRLVEPFRSADHGELLYDENGLPR</sequence>
<dbReference type="RefSeq" id="WP_225277978.1">
    <property type="nucleotide sequence ID" value="NZ_BMNK01000017.1"/>
</dbReference>
<keyword evidence="3" id="KW-1185">Reference proteome</keyword>
<comment type="caution">
    <text evidence="2">The sequence shown here is derived from an EMBL/GenBank/DDBJ whole genome shotgun (WGS) entry which is preliminary data.</text>
</comment>
<reference evidence="2" key="2">
    <citation type="submission" date="2020-09" db="EMBL/GenBank/DDBJ databases">
        <authorList>
            <person name="Sun Q."/>
            <person name="Zhou Y."/>
        </authorList>
    </citation>
    <scope>NUCLEOTIDE SEQUENCE</scope>
    <source>
        <strain evidence="2">CGMCC 4.7430</strain>
    </source>
</reference>
<evidence type="ECO:0000313" key="2">
    <source>
        <dbReference type="EMBL" id="GGP14852.1"/>
    </source>
</evidence>
<dbReference type="Pfam" id="PF07704">
    <property type="entry name" value="PSK_trans_fac"/>
    <property type="match status" value="1"/>
</dbReference>
<dbReference type="Proteomes" id="UP000660745">
    <property type="component" value="Unassembled WGS sequence"/>
</dbReference>
<accession>A0A918ABS9</accession>
<evidence type="ECO:0000256" key="1">
    <source>
        <dbReference type="ARBA" id="ARBA00022649"/>
    </source>
</evidence>
<evidence type="ECO:0008006" key="4">
    <source>
        <dbReference type="Google" id="ProtNLM"/>
    </source>
</evidence>
<gene>
    <name evidence="2" type="ORF">GCM10012278_72260</name>
</gene>
<name>A0A918ABS9_9ACTN</name>
<evidence type="ECO:0000313" key="3">
    <source>
        <dbReference type="Proteomes" id="UP000660745"/>
    </source>
</evidence>
<proteinExistence type="predicted"/>
<dbReference type="EMBL" id="BMNK01000017">
    <property type="protein sequence ID" value="GGP14852.1"/>
    <property type="molecule type" value="Genomic_DNA"/>
</dbReference>
<dbReference type="InterPro" id="IPR011660">
    <property type="entry name" value="VapB-like"/>
</dbReference>
<dbReference type="AlphaFoldDB" id="A0A918ABS9"/>
<reference evidence="2" key="1">
    <citation type="journal article" date="2014" name="Int. J. Syst. Evol. Microbiol.">
        <title>Complete genome sequence of Corynebacterium casei LMG S-19264T (=DSM 44701T), isolated from a smear-ripened cheese.</title>
        <authorList>
            <consortium name="US DOE Joint Genome Institute (JGI-PGF)"/>
            <person name="Walter F."/>
            <person name="Albersmeier A."/>
            <person name="Kalinowski J."/>
            <person name="Ruckert C."/>
        </authorList>
    </citation>
    <scope>NUCLEOTIDE SEQUENCE</scope>
    <source>
        <strain evidence="2">CGMCC 4.7430</strain>
    </source>
</reference>
<protein>
    <recommendedName>
        <fullName evidence="4">Antitoxin</fullName>
    </recommendedName>
</protein>